<feature type="domain" description="PDZ" evidence="1">
    <location>
        <begin position="84"/>
        <end position="144"/>
    </location>
</feature>
<organism evidence="2 3">
    <name type="scientific">Triparma retinervis</name>
    <dbReference type="NCBI Taxonomy" id="2557542"/>
    <lineage>
        <taxon>Eukaryota</taxon>
        <taxon>Sar</taxon>
        <taxon>Stramenopiles</taxon>
        <taxon>Ochrophyta</taxon>
        <taxon>Bolidophyceae</taxon>
        <taxon>Parmales</taxon>
        <taxon>Triparmaceae</taxon>
        <taxon>Triparma</taxon>
    </lineage>
</organism>
<dbReference type="AlphaFoldDB" id="A0A9W7L167"/>
<evidence type="ECO:0000313" key="3">
    <source>
        <dbReference type="Proteomes" id="UP001165082"/>
    </source>
</evidence>
<evidence type="ECO:0000313" key="2">
    <source>
        <dbReference type="EMBL" id="GMI21014.1"/>
    </source>
</evidence>
<dbReference type="EMBL" id="BRXZ01006853">
    <property type="protein sequence ID" value="GMI21014.1"/>
    <property type="molecule type" value="Genomic_DNA"/>
</dbReference>
<gene>
    <name evidence="2" type="ORF">TrRE_jg12408</name>
</gene>
<dbReference type="Gene3D" id="2.30.42.10">
    <property type="match status" value="1"/>
</dbReference>
<name>A0A9W7L167_9STRA</name>
<dbReference type="SUPFAM" id="SSF50156">
    <property type="entry name" value="PDZ domain-like"/>
    <property type="match status" value="1"/>
</dbReference>
<proteinExistence type="predicted"/>
<evidence type="ECO:0000259" key="1">
    <source>
        <dbReference type="PROSITE" id="PS50106"/>
    </source>
</evidence>
<sequence length="242" mass="25364">MANNAAIRNTADYNNLGVLVVDVLPGSQAEAAGVKVGDMLVKTSATIGDGMWPKGNIEGVKASLQSRLAVNKQASVVISRPIGEVTTVEETFSLTLKRPIGVQLRQVEGADGRREVVVSEVVSGGVNKDDLKGLKAGDKVLAVEAALGGKLWPHTTVDGVVAAVNGRLPGTTVKIRFSRTVEVGGFVVPDVASNPESSESIDDTLSQTAMEAYLKCRDSEGAINAFMACTGLMVKKGEKEDR</sequence>
<dbReference type="PROSITE" id="PS50106">
    <property type="entry name" value="PDZ"/>
    <property type="match status" value="1"/>
</dbReference>
<dbReference type="OrthoDB" id="41888at2759"/>
<dbReference type="Proteomes" id="UP001165082">
    <property type="component" value="Unassembled WGS sequence"/>
</dbReference>
<comment type="caution">
    <text evidence="2">The sequence shown here is derived from an EMBL/GenBank/DDBJ whole genome shotgun (WGS) entry which is preliminary data.</text>
</comment>
<dbReference type="InterPro" id="IPR036034">
    <property type="entry name" value="PDZ_sf"/>
</dbReference>
<dbReference type="InterPro" id="IPR001478">
    <property type="entry name" value="PDZ"/>
</dbReference>
<dbReference type="PANTHER" id="PTHR47661">
    <property type="entry name" value="PHOSPHOGLUCAN PHOSPHATASE LSF1, CHLOROPLASTIC"/>
    <property type="match status" value="1"/>
</dbReference>
<protein>
    <recommendedName>
        <fullName evidence="1">PDZ domain-containing protein</fullName>
    </recommendedName>
</protein>
<keyword evidence="3" id="KW-1185">Reference proteome</keyword>
<feature type="non-terminal residue" evidence="2">
    <location>
        <position position="1"/>
    </location>
</feature>
<accession>A0A9W7L167</accession>
<reference evidence="2" key="1">
    <citation type="submission" date="2022-07" db="EMBL/GenBank/DDBJ databases">
        <title>Genome analysis of Parmales, a sister group of diatoms, reveals the evolutionary specialization of diatoms from phago-mixotrophs to photoautotrophs.</title>
        <authorList>
            <person name="Ban H."/>
            <person name="Sato S."/>
            <person name="Yoshikawa S."/>
            <person name="Kazumasa Y."/>
            <person name="Nakamura Y."/>
            <person name="Ichinomiya M."/>
            <person name="Saitoh K."/>
            <person name="Sato N."/>
            <person name="Blanc-Mathieu R."/>
            <person name="Endo H."/>
            <person name="Kuwata A."/>
            <person name="Ogata H."/>
        </authorList>
    </citation>
    <scope>NUCLEOTIDE SEQUENCE</scope>
</reference>